<feature type="coiled-coil region" evidence="1">
    <location>
        <begin position="395"/>
        <end position="422"/>
    </location>
</feature>
<dbReference type="Pfam" id="PF05670">
    <property type="entry name" value="NFACT-R_1"/>
    <property type="match status" value="1"/>
</dbReference>
<feature type="coiled-coil region" evidence="1">
    <location>
        <begin position="203"/>
        <end position="230"/>
    </location>
</feature>
<dbReference type="NCBIfam" id="NF041120">
    <property type="entry name" value="RqcH_arch"/>
    <property type="match status" value="1"/>
</dbReference>
<proteinExistence type="predicted"/>
<dbReference type="Gene3D" id="2.30.310.10">
    <property type="entry name" value="ibrinogen binding protein from staphylococcus aureus domain"/>
    <property type="match status" value="1"/>
</dbReference>
<dbReference type="InterPro" id="IPR008532">
    <property type="entry name" value="NFACT_RNA-bd"/>
</dbReference>
<dbReference type="InterPro" id="IPR051608">
    <property type="entry name" value="RQC_Subunit_NEMF"/>
</dbReference>
<evidence type="ECO:0000256" key="1">
    <source>
        <dbReference type="SAM" id="Coils"/>
    </source>
</evidence>
<dbReference type="PANTHER" id="PTHR15239:SF6">
    <property type="entry name" value="RIBOSOME QUALITY CONTROL COMPLEX SUBUNIT NEMF"/>
    <property type="match status" value="1"/>
</dbReference>
<protein>
    <submittedName>
        <fullName evidence="3">Putative RNA-binding eukaryotic snRNP-like protein</fullName>
    </submittedName>
</protein>
<feature type="domain" description="NFACT RNA-binding" evidence="2">
    <location>
        <begin position="430"/>
        <end position="536"/>
    </location>
</feature>
<name>A0A075H3D8_9ARCH</name>
<dbReference type="Pfam" id="PF05833">
    <property type="entry name" value="NFACT_N"/>
    <property type="match status" value="1"/>
</dbReference>
<accession>A0A075H3D8</accession>
<keyword evidence="1" id="KW-0175">Coiled coil</keyword>
<dbReference type="GO" id="GO:1990112">
    <property type="term" value="C:RQC complex"/>
    <property type="evidence" value="ECO:0007669"/>
    <property type="project" value="TreeGrafter"/>
</dbReference>
<dbReference type="GO" id="GO:0072344">
    <property type="term" value="P:rescue of stalled ribosome"/>
    <property type="evidence" value="ECO:0007669"/>
    <property type="project" value="TreeGrafter"/>
</dbReference>
<organism evidence="3">
    <name type="scientific">uncultured marine thaumarchaeote KM3_46_H07</name>
    <dbReference type="NCBI Taxonomy" id="1456163"/>
    <lineage>
        <taxon>Archaea</taxon>
        <taxon>Nitrososphaerota</taxon>
        <taxon>environmental samples</taxon>
    </lineage>
</organism>
<dbReference type="GO" id="GO:0043023">
    <property type="term" value="F:ribosomal large subunit binding"/>
    <property type="evidence" value="ECO:0007669"/>
    <property type="project" value="TreeGrafter"/>
</dbReference>
<sequence>MELSSIELFKIISVLNKEIESDNLYLNNIYQVMNDSYLFRLHQVGKSKKYVMVNPKIGIWESKYDIEKDESTGYVTSLRRNLLRARLIKFEQPPGERICIMHFETKKGKRKVICEFFREGNIIVVDENNKILSCLRKLKVRHREIFPGSTYEFPPLRAASIENFQKEDLEKIHENDLEIAKWIGRNYSLSKKYIEEILERINIDKEKECNKLSSNEIKKLENEILELVKVVKSHDLGVWIAKDENLIEDISLINLEHSKKSEYHKSDSLMDELDNYITLNLSKNQTVTKQEPINKKIIELEKSIKLQEDAYKKNKNKAVELRDLAVELSKANSYNEILEGREIEIIKHRHNIIKIPFIDSEIEIDKEISAIKLSSLCFDHAKKLERKIGSIEIASLKLKSDLDKIRNKVNKQEESKSSIKIKEEILWFEKFRWFVSLEGDLVIGGRDSQSNVNIIKKYAKQNDLVFHSEIVGSPFFIIKDGVSDTTITETATATASFSRAWKSQSSVDVYYVKYEQVKKGAPSGMSMPKGSFMIEGKKTILKKVKLELAIGAVMHNGKHTIMSGPIDAVMRRSLSHVIIRPGKRKASDIAKLIKNKLILKLDSDISEIYKGKSIDEYLRVLPPGGAEIVDN</sequence>
<evidence type="ECO:0000259" key="2">
    <source>
        <dbReference type="Pfam" id="PF05670"/>
    </source>
</evidence>
<dbReference type="GO" id="GO:0000049">
    <property type="term" value="F:tRNA binding"/>
    <property type="evidence" value="ECO:0007669"/>
    <property type="project" value="TreeGrafter"/>
</dbReference>
<evidence type="ECO:0000313" key="3">
    <source>
        <dbReference type="EMBL" id="AIF10706.1"/>
    </source>
</evidence>
<dbReference type="PANTHER" id="PTHR15239">
    <property type="entry name" value="NUCLEAR EXPORT MEDIATOR FACTOR NEMF"/>
    <property type="match status" value="1"/>
</dbReference>
<reference evidence="3" key="1">
    <citation type="journal article" date="2014" name="Genome Biol. Evol.">
        <title>Pangenome evidence for extensive interdomain horizontal transfer affecting lineage core and shell genes in uncultured planktonic thaumarchaeota and euryarchaeota.</title>
        <authorList>
            <person name="Deschamps P."/>
            <person name="Zivanovic Y."/>
            <person name="Moreira D."/>
            <person name="Rodriguez-Valera F."/>
            <person name="Lopez-Garcia P."/>
        </authorList>
    </citation>
    <scope>NUCLEOTIDE SEQUENCE</scope>
</reference>
<dbReference type="AlphaFoldDB" id="A0A075H3D8"/>
<dbReference type="EMBL" id="KF900898">
    <property type="protein sequence ID" value="AIF10706.1"/>
    <property type="molecule type" value="Genomic_DNA"/>
</dbReference>